<comment type="caution">
    <text evidence="1">The sequence shown here is derived from an EMBL/GenBank/DDBJ whole genome shotgun (WGS) entry which is preliminary data.</text>
</comment>
<dbReference type="Proteomes" id="UP001596417">
    <property type="component" value="Unassembled WGS sequence"/>
</dbReference>
<dbReference type="GeneID" id="76200747"/>
<keyword evidence="2" id="KW-1185">Reference proteome</keyword>
<organism evidence="1 2">
    <name type="scientific">Halocatena marina</name>
    <dbReference type="NCBI Taxonomy" id="2934937"/>
    <lineage>
        <taxon>Archaea</taxon>
        <taxon>Methanobacteriati</taxon>
        <taxon>Methanobacteriota</taxon>
        <taxon>Stenosarchaea group</taxon>
        <taxon>Halobacteria</taxon>
        <taxon>Halobacteriales</taxon>
        <taxon>Natronomonadaceae</taxon>
        <taxon>Halocatena</taxon>
    </lineage>
</organism>
<dbReference type="Gene3D" id="1.10.620.20">
    <property type="entry name" value="Ribonucleotide Reductase, subunit A"/>
    <property type="match status" value="1"/>
</dbReference>
<evidence type="ECO:0000313" key="2">
    <source>
        <dbReference type="Proteomes" id="UP001596417"/>
    </source>
</evidence>
<dbReference type="InterPro" id="IPR012348">
    <property type="entry name" value="RNR-like"/>
</dbReference>
<dbReference type="AlphaFoldDB" id="A0ABD5YTK0"/>
<reference evidence="1 2" key="1">
    <citation type="journal article" date="2019" name="Int. J. Syst. Evol. Microbiol.">
        <title>The Global Catalogue of Microorganisms (GCM) 10K type strain sequencing project: providing services to taxonomists for standard genome sequencing and annotation.</title>
        <authorList>
            <consortium name="The Broad Institute Genomics Platform"/>
            <consortium name="The Broad Institute Genome Sequencing Center for Infectious Disease"/>
            <person name="Wu L."/>
            <person name="Ma J."/>
        </authorList>
    </citation>
    <scope>NUCLEOTIDE SEQUENCE [LARGE SCALE GENOMIC DNA]</scope>
    <source>
        <strain evidence="1 2">RDMS1</strain>
    </source>
</reference>
<evidence type="ECO:0000313" key="1">
    <source>
        <dbReference type="EMBL" id="MFC7191063.1"/>
    </source>
</evidence>
<dbReference type="RefSeq" id="WP_248908608.1">
    <property type="nucleotide sequence ID" value="NZ_CP109979.1"/>
</dbReference>
<accession>A0ABD5YTK0</accession>
<sequence length="314" mass="35703">MTQIEDTSRDHRLDAESFAGGYFRNAVYRHWDPYEDIPQELLEEDRERLIDHEQTAQEFDGLRRTLALFGAGEEAVTEDLTPLLLVTKDINKQMFLTSQLYEEAKHTQFFDRYWRSVIDPVAEARGFEVTNPTDQRYFNDDYIALFDKTEEAMQTLLESDTPTDRARAYCHYHLVIESVLAQTGYYGIQSNYSSTGADLPSAVEPVHLDGLIEGITRIRSDEGRHVGFGMHEVQRLIAEEGVDPDVVQNTLQELMGHVAGTVDYKDSPVDSTPLIEYASEKTARRIEIITDADADLPPIEELVHVDGGRDISQV</sequence>
<dbReference type="SUPFAM" id="SSF47240">
    <property type="entry name" value="Ferritin-like"/>
    <property type="match status" value="1"/>
</dbReference>
<proteinExistence type="predicted"/>
<name>A0ABD5YTK0_9EURY</name>
<dbReference type="EMBL" id="JBHTAX010000001">
    <property type="protein sequence ID" value="MFC7191063.1"/>
    <property type="molecule type" value="Genomic_DNA"/>
</dbReference>
<gene>
    <name evidence="1" type="ORF">ACFQL7_15375</name>
</gene>
<protein>
    <submittedName>
        <fullName evidence="1">Ribonucleoside-diphosphate reductase</fullName>
    </submittedName>
</protein>
<dbReference type="InterPro" id="IPR009078">
    <property type="entry name" value="Ferritin-like_SF"/>
</dbReference>